<dbReference type="EMBL" id="NHZO01000148">
    <property type="protein sequence ID" value="PHQ50528.1"/>
    <property type="molecule type" value="Genomic_DNA"/>
</dbReference>
<name>A0A2G1XH12_STRCJ</name>
<evidence type="ECO:0000259" key="2">
    <source>
        <dbReference type="Pfam" id="PF01243"/>
    </source>
</evidence>
<gene>
    <name evidence="3" type="ORF">BLA24_17030</name>
</gene>
<feature type="domain" description="Pyridoxamine 5'-phosphate oxidase N-terminal" evidence="2">
    <location>
        <begin position="42"/>
        <end position="146"/>
    </location>
</feature>
<dbReference type="Gene3D" id="2.30.110.10">
    <property type="entry name" value="Electron Transport, Fmn-binding Protein, Chain A"/>
    <property type="match status" value="1"/>
</dbReference>
<dbReference type="RefSeq" id="WP_099199825.1">
    <property type="nucleotide sequence ID" value="NZ_NHZO01000148.1"/>
</dbReference>
<dbReference type="AlphaFoldDB" id="A0A2G1XH12"/>
<reference evidence="3 4" key="1">
    <citation type="journal article" date="2017" name="Biochemistry">
        <title>Identification of the Biosynthetic Pathway for the Antibiotic Bicyclomycin.</title>
        <authorList>
            <person name="Patteson J."/>
            <person name="Cai W."/>
            <person name="Johnson R.A."/>
            <person name="Santa Maria K."/>
            <person name="Li B."/>
        </authorList>
    </citation>
    <scope>NUCLEOTIDE SEQUENCE [LARGE SCALE GENOMIC DNA]</scope>
    <source>
        <strain evidence="3 4">ATCC 21532</strain>
    </source>
</reference>
<dbReference type="Proteomes" id="UP000222531">
    <property type="component" value="Unassembled WGS sequence"/>
</dbReference>
<dbReference type="InterPro" id="IPR011576">
    <property type="entry name" value="Pyridox_Oxase_N"/>
</dbReference>
<dbReference type="Pfam" id="PF01243">
    <property type="entry name" value="PNPOx_N"/>
    <property type="match status" value="1"/>
</dbReference>
<evidence type="ECO:0000313" key="4">
    <source>
        <dbReference type="Proteomes" id="UP000222531"/>
    </source>
</evidence>
<keyword evidence="4" id="KW-1185">Reference proteome</keyword>
<dbReference type="SUPFAM" id="SSF50475">
    <property type="entry name" value="FMN-binding split barrel"/>
    <property type="match status" value="1"/>
</dbReference>
<organism evidence="3 4">
    <name type="scientific">Streptomyces cinnamoneus</name>
    <name type="common">Streptoverticillium cinnamoneum</name>
    <dbReference type="NCBI Taxonomy" id="53446"/>
    <lineage>
        <taxon>Bacteria</taxon>
        <taxon>Bacillati</taxon>
        <taxon>Actinomycetota</taxon>
        <taxon>Actinomycetes</taxon>
        <taxon>Kitasatosporales</taxon>
        <taxon>Streptomycetaceae</taxon>
        <taxon>Streptomyces</taxon>
        <taxon>Streptomyces cinnamoneus group</taxon>
    </lineage>
</organism>
<feature type="region of interest" description="Disordered" evidence="1">
    <location>
        <begin position="161"/>
        <end position="192"/>
    </location>
</feature>
<comment type="caution">
    <text evidence="3">The sequence shown here is derived from an EMBL/GenBank/DDBJ whole genome shotgun (WGS) entry which is preliminary data.</text>
</comment>
<dbReference type="InterPro" id="IPR012349">
    <property type="entry name" value="Split_barrel_FMN-bd"/>
</dbReference>
<proteinExistence type="predicted"/>
<dbReference type="OrthoDB" id="4540122at2"/>
<sequence>MYETPEDMTALQRLLDDSYATAGPHLRSIIDEDRRLDAAGVVARLRGVSTMALATVTAHGEPRVGPVDGLFLRGHFLFGSGPDSARFRHLRARPAVSATVFDGELLQITVHGKAVEVSPAEDPVLERFLIEVYGRTAWEEWMHEMPWARIEAEKMFTFINPEAMGRPDTGGQERPAAGGQKGPDAGGQERTA</sequence>
<protein>
    <recommendedName>
        <fullName evidence="2">Pyridoxamine 5'-phosphate oxidase N-terminal domain-containing protein</fullName>
    </recommendedName>
</protein>
<accession>A0A2G1XH12</accession>
<evidence type="ECO:0000256" key="1">
    <source>
        <dbReference type="SAM" id="MobiDB-lite"/>
    </source>
</evidence>
<evidence type="ECO:0000313" key="3">
    <source>
        <dbReference type="EMBL" id="PHQ50528.1"/>
    </source>
</evidence>